<dbReference type="PANTHER" id="PTHR30483:SF6">
    <property type="entry name" value="PERIPLASMIC BINDING PROTEIN OF ABC TRANSPORTER FOR NATURAL AMINO ACIDS"/>
    <property type="match status" value="1"/>
</dbReference>
<evidence type="ECO:0000256" key="3">
    <source>
        <dbReference type="SAM" id="SignalP"/>
    </source>
</evidence>
<proteinExistence type="inferred from homology"/>
<dbReference type="InterPro" id="IPR028082">
    <property type="entry name" value="Peripla_BP_I"/>
</dbReference>
<sequence length="405" mass="43552">MKFRRKLLCSAALLALSTAAAAQQQARVSGDVVRIGVLTDMSGFLSDMTGTGAVTAVKMAVEDFGGKVLGKPIEVVSADNQNKADLAATIARSWFDTQQVDMIIDLGNSATGLSAAQVAADKNRIAIATSPGTTRLTNENCSATTVHYAYDTYALAAGTVSTLVKQGLDAWYFLTIDFAGGHSIEKDASDFVKAGGGKVIGAARHPIDTTDFSSYVLQARAAKPKVVGFATAGQSAINAIRTAGEFGLGKDVALAGLYVFISDVHALGLKTAQGMYVTTGFYWDRDEASRQWARRYFEKTRRMPTMIQAADYSATTHYLKAIQAAGTDEAGEVMKKMKETPINDFFARNGKIRADGRMVHDMFLARVKSPAESKYPWDYYTIKAVIPGDQAFQDMSKGKCTMALK</sequence>
<evidence type="ECO:0000313" key="6">
    <source>
        <dbReference type="Proteomes" id="UP000715965"/>
    </source>
</evidence>
<dbReference type="CDD" id="cd06327">
    <property type="entry name" value="PBP1_SBP-like"/>
    <property type="match status" value="1"/>
</dbReference>
<keyword evidence="6" id="KW-1185">Reference proteome</keyword>
<feature type="signal peptide" evidence="3">
    <location>
        <begin position="1"/>
        <end position="22"/>
    </location>
</feature>
<dbReference type="PANTHER" id="PTHR30483">
    <property type="entry name" value="LEUCINE-SPECIFIC-BINDING PROTEIN"/>
    <property type="match status" value="1"/>
</dbReference>
<accession>A0ABR9SJX1</accession>
<evidence type="ECO:0000256" key="2">
    <source>
        <dbReference type="ARBA" id="ARBA00022729"/>
    </source>
</evidence>
<dbReference type="Proteomes" id="UP000715965">
    <property type="component" value="Unassembled WGS sequence"/>
</dbReference>
<keyword evidence="2 3" id="KW-0732">Signal</keyword>
<name>A0ABR9SJX1_9BURK</name>
<dbReference type="InterPro" id="IPR051010">
    <property type="entry name" value="BCAA_transport"/>
</dbReference>
<evidence type="ECO:0000256" key="1">
    <source>
        <dbReference type="ARBA" id="ARBA00010062"/>
    </source>
</evidence>
<dbReference type="InterPro" id="IPR028081">
    <property type="entry name" value="Leu-bd"/>
</dbReference>
<dbReference type="RefSeq" id="WP_193782214.1">
    <property type="nucleotide sequence ID" value="NZ_JADDOJ010000120.1"/>
</dbReference>
<dbReference type="Pfam" id="PF13458">
    <property type="entry name" value="Peripla_BP_6"/>
    <property type="match status" value="1"/>
</dbReference>
<evidence type="ECO:0000259" key="4">
    <source>
        <dbReference type="Pfam" id="PF13458"/>
    </source>
</evidence>
<dbReference type="SUPFAM" id="SSF53822">
    <property type="entry name" value="Periplasmic binding protein-like I"/>
    <property type="match status" value="1"/>
</dbReference>
<feature type="chain" id="PRO_5045047290" evidence="3">
    <location>
        <begin position="23"/>
        <end position="405"/>
    </location>
</feature>
<organism evidence="5 6">
    <name type="scientific">Ramlibacter aquaticus</name>
    <dbReference type="NCBI Taxonomy" id="2780094"/>
    <lineage>
        <taxon>Bacteria</taxon>
        <taxon>Pseudomonadati</taxon>
        <taxon>Pseudomonadota</taxon>
        <taxon>Betaproteobacteria</taxon>
        <taxon>Burkholderiales</taxon>
        <taxon>Comamonadaceae</taxon>
        <taxon>Ramlibacter</taxon>
    </lineage>
</organism>
<evidence type="ECO:0000313" key="5">
    <source>
        <dbReference type="EMBL" id="MBE7942666.1"/>
    </source>
</evidence>
<dbReference type="EMBL" id="JADDOJ010000120">
    <property type="protein sequence ID" value="MBE7942666.1"/>
    <property type="molecule type" value="Genomic_DNA"/>
</dbReference>
<protein>
    <submittedName>
        <fullName evidence="5">ABC transporter substrate-binding protein</fullName>
    </submittedName>
</protein>
<feature type="domain" description="Leucine-binding protein" evidence="4">
    <location>
        <begin position="33"/>
        <end position="368"/>
    </location>
</feature>
<comment type="caution">
    <text evidence="5">The sequence shown here is derived from an EMBL/GenBank/DDBJ whole genome shotgun (WGS) entry which is preliminary data.</text>
</comment>
<comment type="similarity">
    <text evidence="1">Belongs to the leucine-binding protein family.</text>
</comment>
<reference evidence="5 6" key="1">
    <citation type="submission" date="2020-10" db="EMBL/GenBank/DDBJ databases">
        <title>Draft genome of Ramlibacter aquaticus LMG 30558.</title>
        <authorList>
            <person name="Props R."/>
        </authorList>
    </citation>
    <scope>NUCLEOTIDE SEQUENCE [LARGE SCALE GENOMIC DNA]</scope>
    <source>
        <strain evidence="5 6">LMG 30558</strain>
    </source>
</reference>
<dbReference type="Gene3D" id="3.40.50.2300">
    <property type="match status" value="2"/>
</dbReference>
<gene>
    <name evidence="5" type="ORF">IM725_19015</name>
</gene>